<dbReference type="GO" id="GO:0019305">
    <property type="term" value="P:dTDP-rhamnose biosynthetic process"/>
    <property type="evidence" value="ECO:0007669"/>
    <property type="project" value="UniProtKB-UniRule"/>
</dbReference>
<dbReference type="EMBL" id="QASA01000001">
    <property type="protein sequence ID" value="RDC64583.1"/>
    <property type="molecule type" value="Genomic_DNA"/>
</dbReference>
<organism evidence="8 9">
    <name type="scientific">Adhaeribacter pallidiroseus</name>
    <dbReference type="NCBI Taxonomy" id="2072847"/>
    <lineage>
        <taxon>Bacteria</taxon>
        <taxon>Pseudomonadati</taxon>
        <taxon>Bacteroidota</taxon>
        <taxon>Cytophagia</taxon>
        <taxon>Cytophagales</taxon>
        <taxon>Hymenobacteraceae</taxon>
        <taxon>Adhaeribacter</taxon>
    </lineage>
</organism>
<dbReference type="GO" id="GO:0000271">
    <property type="term" value="P:polysaccharide biosynthetic process"/>
    <property type="evidence" value="ECO:0007669"/>
    <property type="project" value="TreeGrafter"/>
</dbReference>
<dbReference type="GO" id="GO:0005829">
    <property type="term" value="C:cytosol"/>
    <property type="evidence" value="ECO:0007669"/>
    <property type="project" value="TreeGrafter"/>
</dbReference>
<feature type="active site" description="Proton acceptor" evidence="5">
    <location>
        <position position="76"/>
    </location>
</feature>
<sequence>MPGKSSLVRFLHKRYMEFKRFPLEGPVEIIPRRFGDARGYFFESYSYRIFAENGITTEFVQDNQSVSQKGVLRGLHFQEPPYAQAKLVRVAAGRALDVAVDIRKNSPTYGQHITCELDAEKNNMFFVPEGFAHGFAALTDNTIFLYKCSNYYYPAAEGGLLWNDPALGINWGVTNAIISPKDVVLPTLQELNAPF</sequence>
<keyword evidence="7 8" id="KW-0413">Isomerase</keyword>
<proteinExistence type="inferred from homology"/>
<evidence type="ECO:0000313" key="8">
    <source>
        <dbReference type="EMBL" id="RDC64583.1"/>
    </source>
</evidence>
<dbReference type="InterPro" id="IPR000888">
    <property type="entry name" value="RmlC-like"/>
</dbReference>
<keyword evidence="9" id="KW-1185">Reference proteome</keyword>
<evidence type="ECO:0000256" key="6">
    <source>
        <dbReference type="PIRSR" id="PIRSR600888-3"/>
    </source>
</evidence>
<dbReference type="Pfam" id="PF00908">
    <property type="entry name" value="dTDP_sugar_isom"/>
    <property type="match status" value="1"/>
</dbReference>
<feature type="active site" description="Proton donor" evidence="5">
    <location>
        <position position="146"/>
    </location>
</feature>
<dbReference type="PANTHER" id="PTHR21047:SF2">
    <property type="entry name" value="THYMIDINE DIPHOSPHO-4-KETO-RHAMNOSE 3,5-EPIMERASE"/>
    <property type="match status" value="1"/>
</dbReference>
<feature type="site" description="Participates in a stacking interaction with the thymidine ring of dTDP-4-oxo-6-deoxyglucose" evidence="6">
    <location>
        <position position="152"/>
    </location>
</feature>
<dbReference type="AlphaFoldDB" id="A0A369QI57"/>
<dbReference type="Proteomes" id="UP000253919">
    <property type="component" value="Unassembled WGS sequence"/>
</dbReference>
<evidence type="ECO:0000256" key="2">
    <source>
        <dbReference type="ARBA" id="ARBA00001997"/>
    </source>
</evidence>
<comment type="catalytic activity">
    <reaction evidence="1 7">
        <text>dTDP-4-dehydro-6-deoxy-alpha-D-glucose = dTDP-4-dehydro-beta-L-rhamnose</text>
        <dbReference type="Rhea" id="RHEA:16969"/>
        <dbReference type="ChEBI" id="CHEBI:57649"/>
        <dbReference type="ChEBI" id="CHEBI:62830"/>
        <dbReference type="EC" id="5.1.3.13"/>
    </reaction>
</comment>
<dbReference type="InterPro" id="IPR014710">
    <property type="entry name" value="RmlC-like_jellyroll"/>
</dbReference>
<dbReference type="CDD" id="cd00438">
    <property type="entry name" value="cupin_RmlC"/>
    <property type="match status" value="1"/>
</dbReference>
<accession>A0A369QI57</accession>
<comment type="subunit">
    <text evidence="7">Homodimer.</text>
</comment>
<dbReference type="GO" id="GO:0008830">
    <property type="term" value="F:dTDP-4-dehydrorhamnose 3,5-epimerase activity"/>
    <property type="evidence" value="ECO:0007669"/>
    <property type="project" value="UniProtKB-UniRule"/>
</dbReference>
<comment type="caution">
    <text evidence="8">The sequence shown here is derived from an EMBL/GenBank/DDBJ whole genome shotgun (WGS) entry which is preliminary data.</text>
</comment>
<dbReference type="NCBIfam" id="TIGR01221">
    <property type="entry name" value="rmlC"/>
    <property type="match status" value="1"/>
</dbReference>
<evidence type="ECO:0000256" key="1">
    <source>
        <dbReference type="ARBA" id="ARBA00001298"/>
    </source>
</evidence>
<dbReference type="Gene3D" id="2.60.120.10">
    <property type="entry name" value="Jelly Rolls"/>
    <property type="match status" value="1"/>
</dbReference>
<dbReference type="UniPathway" id="UPA00124"/>
<evidence type="ECO:0000313" key="9">
    <source>
        <dbReference type="Proteomes" id="UP000253919"/>
    </source>
</evidence>
<evidence type="ECO:0000256" key="7">
    <source>
        <dbReference type="RuleBase" id="RU364069"/>
    </source>
</evidence>
<dbReference type="PANTHER" id="PTHR21047">
    <property type="entry name" value="DTDP-6-DEOXY-D-GLUCOSE-3,5 EPIMERASE"/>
    <property type="match status" value="1"/>
</dbReference>
<gene>
    <name evidence="8" type="ORF">AHMF7616_03199</name>
</gene>
<dbReference type="InterPro" id="IPR011051">
    <property type="entry name" value="RmlC_Cupin_sf"/>
</dbReference>
<protein>
    <recommendedName>
        <fullName evidence="4 7">dTDP-4-dehydrorhamnose 3,5-epimerase</fullName>
        <ecNumber evidence="3 7">5.1.3.13</ecNumber>
    </recommendedName>
    <alternativeName>
        <fullName evidence="7">Thymidine diphospho-4-keto-rhamnose 3,5-epimerase</fullName>
    </alternativeName>
</protein>
<comment type="function">
    <text evidence="2 7">Catalyzes the epimerization of the C3' and C5'positions of dTDP-6-deoxy-D-xylo-4-hexulose, forming dTDP-6-deoxy-L-lyxo-4-hexulose.</text>
</comment>
<evidence type="ECO:0000256" key="5">
    <source>
        <dbReference type="PIRSR" id="PIRSR600888-1"/>
    </source>
</evidence>
<dbReference type="SUPFAM" id="SSF51182">
    <property type="entry name" value="RmlC-like cupins"/>
    <property type="match status" value="1"/>
</dbReference>
<reference evidence="8 9" key="1">
    <citation type="submission" date="2018-04" db="EMBL/GenBank/DDBJ databases">
        <title>Adhaeribacter sp. HMF7616 genome sequencing and assembly.</title>
        <authorList>
            <person name="Kang H."/>
            <person name="Kang J."/>
            <person name="Cha I."/>
            <person name="Kim H."/>
            <person name="Joh K."/>
        </authorList>
    </citation>
    <scope>NUCLEOTIDE SEQUENCE [LARGE SCALE GENOMIC DNA]</scope>
    <source>
        <strain evidence="8 9">HMF7616</strain>
    </source>
</reference>
<evidence type="ECO:0000256" key="4">
    <source>
        <dbReference type="ARBA" id="ARBA00019595"/>
    </source>
</evidence>
<evidence type="ECO:0000256" key="3">
    <source>
        <dbReference type="ARBA" id="ARBA00012098"/>
    </source>
</evidence>
<comment type="pathway">
    <text evidence="7">Carbohydrate biosynthesis; dTDP-L-rhamnose biosynthesis.</text>
</comment>
<dbReference type="EC" id="5.1.3.13" evidence="3 7"/>
<comment type="similarity">
    <text evidence="7">Belongs to the dTDP-4-dehydrorhamnose 3,5-epimerase family.</text>
</comment>
<name>A0A369QI57_9BACT</name>